<dbReference type="PANTHER" id="PTHR46206">
    <property type="entry name" value="CYTOCHROME P450"/>
    <property type="match status" value="1"/>
</dbReference>
<keyword evidence="3 8" id="KW-0349">Heme</keyword>
<proteinExistence type="inferred from homology"/>
<gene>
    <name evidence="9" type="ORF">P171DRAFT_459711</name>
</gene>
<evidence type="ECO:0000256" key="5">
    <source>
        <dbReference type="ARBA" id="ARBA00023002"/>
    </source>
</evidence>
<evidence type="ECO:0000313" key="9">
    <source>
        <dbReference type="EMBL" id="KAF2451828.1"/>
    </source>
</evidence>
<dbReference type="Gene3D" id="1.10.630.10">
    <property type="entry name" value="Cytochrome P450"/>
    <property type="match status" value="1"/>
</dbReference>
<comment type="cofactor">
    <cofactor evidence="1 8">
        <name>heme</name>
        <dbReference type="ChEBI" id="CHEBI:30413"/>
    </cofactor>
</comment>
<dbReference type="InterPro" id="IPR002401">
    <property type="entry name" value="Cyt_P450_E_grp-I"/>
</dbReference>
<keyword evidence="7" id="KW-0503">Monooxygenase</keyword>
<keyword evidence="10" id="KW-1185">Reference proteome</keyword>
<keyword evidence="6 8" id="KW-0408">Iron</keyword>
<keyword evidence="4 8" id="KW-0479">Metal-binding</keyword>
<dbReference type="InterPro" id="IPR001128">
    <property type="entry name" value="Cyt_P450"/>
</dbReference>
<comment type="similarity">
    <text evidence="2">Belongs to the cytochrome P450 family.</text>
</comment>
<dbReference type="Proteomes" id="UP000799764">
    <property type="component" value="Unassembled WGS sequence"/>
</dbReference>
<dbReference type="Pfam" id="PF00067">
    <property type="entry name" value="p450"/>
    <property type="match status" value="1"/>
</dbReference>
<dbReference type="SUPFAM" id="SSF48264">
    <property type="entry name" value="Cytochrome P450"/>
    <property type="match status" value="1"/>
</dbReference>
<dbReference type="CDD" id="cd11041">
    <property type="entry name" value="CYP503A1-like"/>
    <property type="match status" value="1"/>
</dbReference>
<dbReference type="AlphaFoldDB" id="A0A9P4PYV2"/>
<organism evidence="9 10">
    <name type="scientific">Karstenula rhodostoma CBS 690.94</name>
    <dbReference type="NCBI Taxonomy" id="1392251"/>
    <lineage>
        <taxon>Eukaryota</taxon>
        <taxon>Fungi</taxon>
        <taxon>Dikarya</taxon>
        <taxon>Ascomycota</taxon>
        <taxon>Pezizomycotina</taxon>
        <taxon>Dothideomycetes</taxon>
        <taxon>Pleosporomycetidae</taxon>
        <taxon>Pleosporales</taxon>
        <taxon>Massarineae</taxon>
        <taxon>Didymosphaeriaceae</taxon>
        <taxon>Karstenula</taxon>
    </lineage>
</organism>
<feature type="binding site" description="axial binding residue" evidence="8">
    <location>
        <position position="427"/>
    </location>
    <ligand>
        <name>heme</name>
        <dbReference type="ChEBI" id="CHEBI:30413"/>
    </ligand>
    <ligandPart>
        <name>Fe</name>
        <dbReference type="ChEBI" id="CHEBI:18248"/>
    </ligandPart>
</feature>
<evidence type="ECO:0000256" key="7">
    <source>
        <dbReference type="ARBA" id="ARBA00023033"/>
    </source>
</evidence>
<dbReference type="GO" id="GO:0016705">
    <property type="term" value="F:oxidoreductase activity, acting on paired donors, with incorporation or reduction of molecular oxygen"/>
    <property type="evidence" value="ECO:0007669"/>
    <property type="project" value="InterPro"/>
</dbReference>
<dbReference type="OrthoDB" id="1844152at2759"/>
<protein>
    <submittedName>
        <fullName evidence="9">Cytochrome P450</fullName>
    </submittedName>
</protein>
<dbReference type="PRINTS" id="PR00463">
    <property type="entry name" value="EP450I"/>
</dbReference>
<dbReference type="GO" id="GO:0005506">
    <property type="term" value="F:iron ion binding"/>
    <property type="evidence" value="ECO:0007669"/>
    <property type="project" value="InterPro"/>
</dbReference>
<evidence type="ECO:0000256" key="2">
    <source>
        <dbReference type="ARBA" id="ARBA00010617"/>
    </source>
</evidence>
<evidence type="ECO:0000256" key="3">
    <source>
        <dbReference type="ARBA" id="ARBA00022617"/>
    </source>
</evidence>
<evidence type="ECO:0000313" key="10">
    <source>
        <dbReference type="Proteomes" id="UP000799764"/>
    </source>
</evidence>
<evidence type="ECO:0000256" key="1">
    <source>
        <dbReference type="ARBA" id="ARBA00001971"/>
    </source>
</evidence>
<name>A0A9P4PYV2_9PLEO</name>
<evidence type="ECO:0000256" key="8">
    <source>
        <dbReference type="PIRSR" id="PIRSR602401-1"/>
    </source>
</evidence>
<comment type="caution">
    <text evidence="9">The sequence shown here is derived from an EMBL/GenBank/DDBJ whole genome shotgun (WGS) entry which is preliminary data.</text>
</comment>
<keyword evidence="5" id="KW-0560">Oxidoreductase</keyword>
<evidence type="ECO:0000256" key="4">
    <source>
        <dbReference type="ARBA" id="ARBA00022723"/>
    </source>
</evidence>
<dbReference type="EMBL" id="MU001492">
    <property type="protein sequence ID" value="KAF2451828.1"/>
    <property type="molecule type" value="Genomic_DNA"/>
</dbReference>
<dbReference type="InterPro" id="IPR036396">
    <property type="entry name" value="Cyt_P450_sf"/>
</dbReference>
<evidence type="ECO:0000256" key="6">
    <source>
        <dbReference type="ARBA" id="ARBA00023004"/>
    </source>
</evidence>
<sequence>MGLATELYESVYSDAWYGYFASLFVQKNDDFPTINFYPRDWILKRAHEAFIADAKGLIQEGFRKFNGPFRIITTLGSRIILPAEYADWVKKSPDLDHQAFVSEGKEFFAGYPGFEGTTAVSDPHAVLISVVKNKLAQNSQIQKFHTHVSAGVAESWGEGNAWRDARWTETGVTLIGLISASVFVGDELAKNTTWQKITTGYAMTMFMAARALRTCPSWTRPFIHWLLPACRTCRAEVKRARRILQQELEKRAIQKKEAASDQGQVPEKREDAITWVEEVTAGRAYGPVGMQLGMSMAAVVTTSELLKQALINICAHPELVEPLRDEIETSVRAHGWTTAGLFNMQLLDSVITETQRLNPLAEVNLERKAVRDVKLPNGQIVPRGTTISFDGYRYVKLRQEGGKWTSASAAVSTSADHFVFGMGKFICPGRFFAVAEVKTALAVILLAYDVRLKPGYVPKIIRYGFEVMADPGACVEVRRRSL</sequence>
<accession>A0A9P4PYV2</accession>
<dbReference type="GO" id="GO:0020037">
    <property type="term" value="F:heme binding"/>
    <property type="evidence" value="ECO:0007669"/>
    <property type="project" value="InterPro"/>
</dbReference>
<dbReference type="GO" id="GO:0004497">
    <property type="term" value="F:monooxygenase activity"/>
    <property type="evidence" value="ECO:0007669"/>
    <property type="project" value="UniProtKB-KW"/>
</dbReference>
<reference evidence="9" key="1">
    <citation type="journal article" date="2020" name="Stud. Mycol.">
        <title>101 Dothideomycetes genomes: a test case for predicting lifestyles and emergence of pathogens.</title>
        <authorList>
            <person name="Haridas S."/>
            <person name="Albert R."/>
            <person name="Binder M."/>
            <person name="Bloem J."/>
            <person name="Labutti K."/>
            <person name="Salamov A."/>
            <person name="Andreopoulos B."/>
            <person name="Baker S."/>
            <person name="Barry K."/>
            <person name="Bills G."/>
            <person name="Bluhm B."/>
            <person name="Cannon C."/>
            <person name="Castanera R."/>
            <person name="Culley D."/>
            <person name="Daum C."/>
            <person name="Ezra D."/>
            <person name="Gonzalez J."/>
            <person name="Henrissat B."/>
            <person name="Kuo A."/>
            <person name="Liang C."/>
            <person name="Lipzen A."/>
            <person name="Lutzoni F."/>
            <person name="Magnuson J."/>
            <person name="Mondo S."/>
            <person name="Nolan M."/>
            <person name="Ohm R."/>
            <person name="Pangilinan J."/>
            <person name="Park H.-J."/>
            <person name="Ramirez L."/>
            <person name="Alfaro M."/>
            <person name="Sun H."/>
            <person name="Tritt A."/>
            <person name="Yoshinaga Y."/>
            <person name="Zwiers L.-H."/>
            <person name="Turgeon B."/>
            <person name="Goodwin S."/>
            <person name="Spatafora J."/>
            <person name="Crous P."/>
            <person name="Grigoriev I."/>
        </authorList>
    </citation>
    <scope>NUCLEOTIDE SEQUENCE</scope>
    <source>
        <strain evidence="9">CBS 690.94</strain>
    </source>
</reference>
<dbReference type="PANTHER" id="PTHR46206:SF2">
    <property type="entry name" value="CYTOCHROME P450 MONOOXYGENASE AUSG-RELATED"/>
    <property type="match status" value="1"/>
</dbReference>